<evidence type="ECO:0000256" key="2">
    <source>
        <dbReference type="SAM" id="SignalP"/>
    </source>
</evidence>
<dbReference type="RefSeq" id="WP_420848990.1">
    <property type="nucleotide sequence ID" value="NZ_CP016364.1"/>
</dbReference>
<sequence precursor="true">MSSLLVPVIKYRLFRAGCAVLFLAMPLAFSANLAQAQGSLTDSEPPTVPREEVVLGLSQDRVAITADFDGSEILIFGAVKREAPIPQDDPLEVIVAISGPASPVMVRRKEKKLGIWVNTDSVLVDSAPSFYAVATSAPFDQVLNDTEDLRYRVSVGRAIRSVGAGMHIRGAQQFAEAVMRIRADNGLYSLRENTVAVDQQTLFRTAIEMPSDVTEGAYRTRILLTRGGTVVAQYETTIDVGKVGLERFLYALSREQPFLYGLMSLAIAIAAGWGASAAFRLLRNS</sequence>
<dbReference type="Pfam" id="PF09608">
    <property type="entry name" value="Alph_Pro_TM"/>
    <property type="match status" value="1"/>
</dbReference>
<name>A0A1L3I825_9RHOB</name>
<feature type="signal peptide" evidence="2">
    <location>
        <begin position="1"/>
        <end position="36"/>
    </location>
</feature>
<organism evidence="3 4">
    <name type="scientific">Phaeobacter porticola</name>
    <dbReference type="NCBI Taxonomy" id="1844006"/>
    <lineage>
        <taxon>Bacteria</taxon>
        <taxon>Pseudomonadati</taxon>
        <taxon>Pseudomonadota</taxon>
        <taxon>Alphaproteobacteria</taxon>
        <taxon>Rhodobacterales</taxon>
        <taxon>Roseobacteraceae</taxon>
        <taxon>Phaeobacter</taxon>
    </lineage>
</organism>
<dbReference type="AlphaFoldDB" id="A0A1L3I825"/>
<evidence type="ECO:0000256" key="1">
    <source>
        <dbReference type="SAM" id="Phobius"/>
    </source>
</evidence>
<evidence type="ECO:0000313" key="3">
    <source>
        <dbReference type="EMBL" id="APG48339.1"/>
    </source>
</evidence>
<feature type="chain" id="PRO_5013176720" evidence="2">
    <location>
        <begin position="37"/>
        <end position="285"/>
    </location>
</feature>
<feature type="transmembrane region" description="Helical" evidence="1">
    <location>
        <begin position="258"/>
        <end position="282"/>
    </location>
</feature>
<accession>A0A1L3I825</accession>
<dbReference type="KEGG" id="php:PhaeoP97_02964"/>
<keyword evidence="2" id="KW-0732">Signal</keyword>
<gene>
    <name evidence="3" type="ORF">PhaeoP97_02964</name>
</gene>
<keyword evidence="1" id="KW-1133">Transmembrane helix</keyword>
<dbReference type="InterPro" id="IPR019088">
    <property type="entry name" value="CHP02186-rel_TM"/>
</dbReference>
<keyword evidence="1 3" id="KW-0812">Transmembrane</keyword>
<keyword evidence="4" id="KW-1185">Reference proteome</keyword>
<dbReference type="STRING" id="1844006.PhaeoP97_02964"/>
<proteinExistence type="predicted"/>
<protein>
    <submittedName>
        <fullName evidence="3">Transmembrane protein</fullName>
    </submittedName>
</protein>
<dbReference type="Proteomes" id="UP000183859">
    <property type="component" value="Chromosome"/>
</dbReference>
<keyword evidence="1" id="KW-0472">Membrane</keyword>
<dbReference type="EMBL" id="CP016364">
    <property type="protein sequence ID" value="APG48339.1"/>
    <property type="molecule type" value="Genomic_DNA"/>
</dbReference>
<reference evidence="4" key="1">
    <citation type="submission" date="2016-07" db="EMBL/GenBank/DDBJ databases">
        <title>Phaeobacter portensis sp. nov., a tropodithietic acid producing bacterium isolated from a German harbor.</title>
        <authorList>
            <person name="Freese H.M."/>
            <person name="Bunk B."/>
            <person name="Breider S."/>
            <person name="Brinkhoff T."/>
        </authorList>
    </citation>
    <scope>NUCLEOTIDE SEQUENCE [LARGE SCALE GENOMIC DNA]</scope>
    <source>
        <strain evidence="4">P97</strain>
    </source>
</reference>
<evidence type="ECO:0000313" key="4">
    <source>
        <dbReference type="Proteomes" id="UP000183859"/>
    </source>
</evidence>